<accession>A0A6A1UP65</accession>
<reference evidence="2 3" key="1">
    <citation type="journal article" date="2019" name="Plant Biotechnol. J.">
        <title>The red bayberry genome and genetic basis of sex determination.</title>
        <authorList>
            <person name="Jia H.M."/>
            <person name="Jia H.J."/>
            <person name="Cai Q.L."/>
            <person name="Wang Y."/>
            <person name="Zhao H.B."/>
            <person name="Yang W.F."/>
            <person name="Wang G.Y."/>
            <person name="Li Y.H."/>
            <person name="Zhan D.L."/>
            <person name="Shen Y.T."/>
            <person name="Niu Q.F."/>
            <person name="Chang L."/>
            <person name="Qiu J."/>
            <person name="Zhao L."/>
            <person name="Xie H.B."/>
            <person name="Fu W.Y."/>
            <person name="Jin J."/>
            <person name="Li X.W."/>
            <person name="Jiao Y."/>
            <person name="Zhou C.C."/>
            <person name="Tu T."/>
            <person name="Chai C.Y."/>
            <person name="Gao J.L."/>
            <person name="Fan L.J."/>
            <person name="van de Weg E."/>
            <person name="Wang J.Y."/>
            <person name="Gao Z.S."/>
        </authorList>
    </citation>
    <scope>NUCLEOTIDE SEQUENCE [LARGE SCALE GENOMIC DNA]</scope>
    <source>
        <tissue evidence="2">Leaves</tissue>
    </source>
</reference>
<protein>
    <submittedName>
        <fullName evidence="2">Uncharacterized protein</fullName>
    </submittedName>
</protein>
<dbReference type="Pfam" id="PF06364">
    <property type="entry name" value="DUF1068"/>
    <property type="match status" value="2"/>
</dbReference>
<keyword evidence="1" id="KW-0812">Transmembrane</keyword>
<evidence type="ECO:0000313" key="2">
    <source>
        <dbReference type="EMBL" id="KAB1202294.1"/>
    </source>
</evidence>
<dbReference type="PANTHER" id="PTHR32254">
    <property type="entry name" value="EXPRESSED PROTEIN"/>
    <property type="match status" value="1"/>
</dbReference>
<proteinExistence type="predicted"/>
<evidence type="ECO:0000256" key="1">
    <source>
        <dbReference type="SAM" id="Phobius"/>
    </source>
</evidence>
<keyword evidence="1" id="KW-0472">Membrane</keyword>
<dbReference type="PANTHER" id="PTHR32254:SF6">
    <property type="entry name" value="DUF1068 DOMAIN-CONTAINING PROTEIN"/>
    <property type="match status" value="1"/>
</dbReference>
<dbReference type="InterPro" id="IPR010471">
    <property type="entry name" value="DUF1068"/>
</dbReference>
<sequence>MAYPPDHGFHTYGVLRLALVLVCASLVGYTVGPALYWRLKGSSTAQASCPSCVCDCSSEDFLLSAPLGELPFSLPMKYRNIDQLAYLGIINSSFADCGKNDPETNEEMAKDVVALLSEELNLQKAVANDTIEHTKALIIDARKTSSHYQKEGEKCSVGVETCEEARERAEKELVEELKLSVLWENRARLGWKDSRRMFS</sequence>
<dbReference type="Proteomes" id="UP000516437">
    <property type="component" value="Chromosome 8"/>
</dbReference>
<dbReference type="EMBL" id="RXIC02000026">
    <property type="protein sequence ID" value="KAB1202294.1"/>
    <property type="molecule type" value="Genomic_DNA"/>
</dbReference>
<gene>
    <name evidence="2" type="ORF">CJ030_MR8G008692</name>
</gene>
<evidence type="ECO:0000313" key="3">
    <source>
        <dbReference type="Proteomes" id="UP000516437"/>
    </source>
</evidence>
<dbReference type="AlphaFoldDB" id="A0A6A1UP65"/>
<feature type="transmembrane region" description="Helical" evidence="1">
    <location>
        <begin position="12"/>
        <end position="37"/>
    </location>
</feature>
<dbReference type="OrthoDB" id="1851883at2759"/>
<organism evidence="2 3">
    <name type="scientific">Morella rubra</name>
    <name type="common">Chinese bayberry</name>
    <dbReference type="NCBI Taxonomy" id="262757"/>
    <lineage>
        <taxon>Eukaryota</taxon>
        <taxon>Viridiplantae</taxon>
        <taxon>Streptophyta</taxon>
        <taxon>Embryophyta</taxon>
        <taxon>Tracheophyta</taxon>
        <taxon>Spermatophyta</taxon>
        <taxon>Magnoliopsida</taxon>
        <taxon>eudicotyledons</taxon>
        <taxon>Gunneridae</taxon>
        <taxon>Pentapetalae</taxon>
        <taxon>rosids</taxon>
        <taxon>fabids</taxon>
        <taxon>Fagales</taxon>
        <taxon>Myricaceae</taxon>
        <taxon>Morella</taxon>
    </lineage>
</organism>
<name>A0A6A1UP65_9ROSI</name>
<comment type="caution">
    <text evidence="2">The sequence shown here is derived from an EMBL/GenBank/DDBJ whole genome shotgun (WGS) entry which is preliminary data.</text>
</comment>
<keyword evidence="3" id="KW-1185">Reference proteome</keyword>
<keyword evidence="1" id="KW-1133">Transmembrane helix</keyword>